<feature type="domain" description="Heterokaryon incompatibility" evidence="1">
    <location>
        <begin position="195"/>
        <end position="342"/>
    </location>
</feature>
<dbReference type="Pfam" id="PF06985">
    <property type="entry name" value="HET"/>
    <property type="match status" value="1"/>
</dbReference>
<evidence type="ECO:0000313" key="3">
    <source>
        <dbReference type="Proteomes" id="UP000774617"/>
    </source>
</evidence>
<dbReference type="InterPro" id="IPR010730">
    <property type="entry name" value="HET"/>
</dbReference>
<dbReference type="PANTHER" id="PTHR24148">
    <property type="entry name" value="ANKYRIN REPEAT DOMAIN-CONTAINING PROTEIN 39 HOMOLOG-RELATED"/>
    <property type="match status" value="1"/>
</dbReference>
<dbReference type="InterPro" id="IPR052895">
    <property type="entry name" value="HetReg/Transcr_Mod"/>
</dbReference>
<dbReference type="Pfam" id="PF26639">
    <property type="entry name" value="Het-6_barrel"/>
    <property type="match status" value="1"/>
</dbReference>
<keyword evidence="3" id="KW-1185">Reference proteome</keyword>
<name>A0ABQ8FTH0_9PEZI</name>
<comment type="caution">
    <text evidence="2">The sequence shown here is derived from an EMBL/GenBank/DDBJ whole genome shotgun (WGS) entry which is preliminary data.</text>
</comment>
<accession>A0ABQ8FTH0</accession>
<protein>
    <submittedName>
        <fullName evidence="2">Heterokaryon incompatibility protein-domain-containing protein</fullName>
    </submittedName>
</protein>
<organism evidence="2 3">
    <name type="scientific">Macrophomina phaseolina</name>
    <dbReference type="NCBI Taxonomy" id="35725"/>
    <lineage>
        <taxon>Eukaryota</taxon>
        <taxon>Fungi</taxon>
        <taxon>Dikarya</taxon>
        <taxon>Ascomycota</taxon>
        <taxon>Pezizomycotina</taxon>
        <taxon>Dothideomycetes</taxon>
        <taxon>Dothideomycetes incertae sedis</taxon>
        <taxon>Botryosphaeriales</taxon>
        <taxon>Botryosphaeriaceae</taxon>
        <taxon>Macrophomina</taxon>
    </lineage>
</organism>
<dbReference type="PANTHER" id="PTHR24148:SF64">
    <property type="entry name" value="HETEROKARYON INCOMPATIBILITY DOMAIN-CONTAINING PROTEIN"/>
    <property type="match status" value="1"/>
</dbReference>
<dbReference type="Proteomes" id="UP000774617">
    <property type="component" value="Unassembled WGS sequence"/>
</dbReference>
<sequence>MSDNGVGPEEAANEPLWHLIQSICFENNDDNSNPPALVKLPRFDTEWDIVPDANGPFRDDCNRRVRVANRFVTDDDLACSRYGAACIVFFVWIKFLSMPTLQEGTPPSIVWRRLDHVWGRLKPEIQPHVRNELSKLKAQDEIGQTDPNPSDAFRYFPLESDPTAIRVVVLLPSQKRYSDIRCYLCNTALSRNPAYEALSYVWAEIPGKRPIRVEHPQHSQTQTFWATANLESALRHLRQPDRIRVIWIDALCINQEDIGERTQQVKQMDKIYQKAKEVIVWLGPESDTSREAMDFMANARPSESRFDGSGGKSYVDFLKTKFAGVYRLFSRLWWTRVWCVQEILLAQSVTVQCGDSKVPWRSFSAAFDVIIQHSALFYSLKDPVKIARRLLNAGHTLEGAEAMTRAMILSQLSDKGNESKKITDLGVSALGILMLFRHRSAGDPRDRVFALRGLLGPEHTDLDCFNPDYSATTAEVYTLFAVNYIRIHRNLSILSVSTIPGTDFLNLAPFHALPSWIPDWRDHERHGYAEGYLLLALQSFSPSPTVMLTESKPLYNASFDRETEQPIFHCEYQVLEVEGIVVDAMDGVAEQWSLIPAENIERFQTWKDMALGLGRSVYEATQQTIDEVLWRTICADQHIDGDELDLQQRKRLASEPSGLQWASEFPPSAEEEAASVKGLCNFILPALGRTLFRSARGLIGLAPVSAKAGDLVVVLYGATVPFILRKFGDYYHVVGESYVHGIMDGEAIHRPKTEWLQGAEERKFKLA</sequence>
<gene>
    <name evidence="2" type="ORF">B0J12DRAFT_685756</name>
</gene>
<evidence type="ECO:0000313" key="2">
    <source>
        <dbReference type="EMBL" id="KAH7025490.1"/>
    </source>
</evidence>
<evidence type="ECO:0000259" key="1">
    <source>
        <dbReference type="Pfam" id="PF06985"/>
    </source>
</evidence>
<proteinExistence type="predicted"/>
<reference evidence="2 3" key="1">
    <citation type="journal article" date="2021" name="Nat. Commun.">
        <title>Genetic determinants of endophytism in the Arabidopsis root mycobiome.</title>
        <authorList>
            <person name="Mesny F."/>
            <person name="Miyauchi S."/>
            <person name="Thiergart T."/>
            <person name="Pickel B."/>
            <person name="Atanasova L."/>
            <person name="Karlsson M."/>
            <person name="Huettel B."/>
            <person name="Barry K.W."/>
            <person name="Haridas S."/>
            <person name="Chen C."/>
            <person name="Bauer D."/>
            <person name="Andreopoulos W."/>
            <person name="Pangilinan J."/>
            <person name="LaButti K."/>
            <person name="Riley R."/>
            <person name="Lipzen A."/>
            <person name="Clum A."/>
            <person name="Drula E."/>
            <person name="Henrissat B."/>
            <person name="Kohler A."/>
            <person name="Grigoriev I.V."/>
            <person name="Martin F.M."/>
            <person name="Hacquard S."/>
        </authorList>
    </citation>
    <scope>NUCLEOTIDE SEQUENCE [LARGE SCALE GENOMIC DNA]</scope>
    <source>
        <strain evidence="2 3">MPI-SDFR-AT-0080</strain>
    </source>
</reference>
<dbReference type="EMBL" id="JAGTJR010000058">
    <property type="protein sequence ID" value="KAH7025490.1"/>
    <property type="molecule type" value="Genomic_DNA"/>
</dbReference>